<gene>
    <name evidence="1" type="ORF">FHS07_003242</name>
</gene>
<dbReference type="Proteomes" id="UP000543579">
    <property type="component" value="Unassembled WGS sequence"/>
</dbReference>
<protein>
    <submittedName>
        <fullName evidence="1">Uncharacterized protein</fullName>
    </submittedName>
</protein>
<evidence type="ECO:0000313" key="1">
    <source>
        <dbReference type="EMBL" id="MBB3159507.1"/>
    </source>
</evidence>
<accession>A0A7W5GHQ7</accession>
<comment type="caution">
    <text evidence="1">The sequence shown here is derived from an EMBL/GenBank/DDBJ whole genome shotgun (WGS) entry which is preliminary data.</text>
</comment>
<dbReference type="AlphaFoldDB" id="A0A7W5GHQ7"/>
<organism evidence="1 2">
    <name type="scientific">Microbacterium proteolyticum</name>
    <dbReference type="NCBI Taxonomy" id="1572644"/>
    <lineage>
        <taxon>Bacteria</taxon>
        <taxon>Bacillati</taxon>
        <taxon>Actinomycetota</taxon>
        <taxon>Actinomycetes</taxon>
        <taxon>Micrococcales</taxon>
        <taxon>Microbacteriaceae</taxon>
        <taxon>Microbacterium</taxon>
    </lineage>
</organism>
<proteinExistence type="predicted"/>
<sequence>MWVRMSIDQTTFSRTRQSYELVRIITVNEPVSVLRVTVRVDA</sequence>
<dbReference type="EMBL" id="JACHXY010000005">
    <property type="protein sequence ID" value="MBB3159507.1"/>
    <property type="molecule type" value="Genomic_DNA"/>
</dbReference>
<reference evidence="1 2" key="1">
    <citation type="submission" date="2020-08" db="EMBL/GenBank/DDBJ databases">
        <title>Genomic Encyclopedia of Type Strains, Phase III (KMG-III): the genomes of soil and plant-associated and newly described type strains.</title>
        <authorList>
            <person name="Whitman W."/>
        </authorList>
    </citation>
    <scope>NUCLEOTIDE SEQUENCE [LARGE SCALE GENOMIC DNA]</scope>
    <source>
        <strain evidence="1 2">CECT 8356</strain>
    </source>
</reference>
<evidence type="ECO:0000313" key="2">
    <source>
        <dbReference type="Proteomes" id="UP000543579"/>
    </source>
</evidence>
<name>A0A7W5GHQ7_9MICO</name>